<reference evidence="2" key="1">
    <citation type="journal article" date="2004" name="Nature">
        <title>Genome duplication in the teleost fish Tetraodon nigroviridis reveals the early vertebrate proto-karyotype.</title>
        <authorList>
            <person name="Jaillon O."/>
            <person name="Aury J.-M."/>
            <person name="Brunet F."/>
            <person name="Petit J.-L."/>
            <person name="Stange-Thomann N."/>
            <person name="Mauceli E."/>
            <person name="Bouneau L."/>
            <person name="Fischer C."/>
            <person name="Ozouf-Costaz C."/>
            <person name="Bernot A."/>
            <person name="Nicaud S."/>
            <person name="Jaffe D."/>
            <person name="Fisher S."/>
            <person name="Lutfalla G."/>
            <person name="Dossat C."/>
            <person name="Segurens B."/>
            <person name="Dasilva C."/>
            <person name="Salanoubat M."/>
            <person name="Levy M."/>
            <person name="Boudet N."/>
            <person name="Castellano S."/>
            <person name="Anthouard V."/>
            <person name="Jubin C."/>
            <person name="Castelli V."/>
            <person name="Katinka M."/>
            <person name="Vacherie B."/>
            <person name="Biemont C."/>
            <person name="Skalli Z."/>
            <person name="Cattolico L."/>
            <person name="Poulain J."/>
            <person name="De Berardinis V."/>
            <person name="Cruaud C."/>
            <person name="Duprat S."/>
            <person name="Brottier P."/>
            <person name="Coutanceau J.-P."/>
            <person name="Gouzy J."/>
            <person name="Parra G."/>
            <person name="Lardier G."/>
            <person name="Chapple C."/>
            <person name="McKernan K.J."/>
            <person name="McEwan P."/>
            <person name="Bosak S."/>
            <person name="Kellis M."/>
            <person name="Volff J.-N."/>
            <person name="Guigo R."/>
            <person name="Zody M.C."/>
            <person name="Mesirov J."/>
            <person name="Lindblad-Toh K."/>
            <person name="Birren B."/>
            <person name="Nusbaum C."/>
            <person name="Kahn D."/>
            <person name="Robinson-Rechavi M."/>
            <person name="Laudet V."/>
            <person name="Schachter V."/>
            <person name="Quetier F."/>
            <person name="Saurin W."/>
            <person name="Scarpelli C."/>
            <person name="Wincker P."/>
            <person name="Lander E.S."/>
            <person name="Weissenbach J."/>
            <person name="Roest Crollius H."/>
        </authorList>
    </citation>
    <scope>NUCLEOTIDE SEQUENCE [LARGE SCALE GENOMIC DNA]</scope>
</reference>
<proteinExistence type="predicted"/>
<evidence type="ECO:0000313" key="2">
    <source>
        <dbReference type="EMBL" id="CAG14456.1"/>
    </source>
</evidence>
<organism evidence="2">
    <name type="scientific">Tetraodon nigroviridis</name>
    <name type="common">Spotted green pufferfish</name>
    <name type="synonym">Chelonodon nigroviridis</name>
    <dbReference type="NCBI Taxonomy" id="99883"/>
    <lineage>
        <taxon>Eukaryota</taxon>
        <taxon>Metazoa</taxon>
        <taxon>Chordata</taxon>
        <taxon>Craniata</taxon>
        <taxon>Vertebrata</taxon>
        <taxon>Euteleostomi</taxon>
        <taxon>Actinopterygii</taxon>
        <taxon>Neopterygii</taxon>
        <taxon>Teleostei</taxon>
        <taxon>Neoteleostei</taxon>
        <taxon>Acanthomorphata</taxon>
        <taxon>Eupercaria</taxon>
        <taxon>Tetraodontiformes</taxon>
        <taxon>Tetradontoidea</taxon>
        <taxon>Tetraodontidae</taxon>
        <taxon>Tetraodon</taxon>
    </lineage>
</organism>
<feature type="transmembrane region" description="Helical" evidence="1">
    <location>
        <begin position="36"/>
        <end position="58"/>
    </location>
</feature>
<reference evidence="2" key="2">
    <citation type="submission" date="2004-02" db="EMBL/GenBank/DDBJ databases">
        <authorList>
            <consortium name="Genoscope"/>
            <consortium name="Whitehead Institute Centre for Genome Research"/>
        </authorList>
    </citation>
    <scope>NUCLEOTIDE SEQUENCE</scope>
</reference>
<dbReference type="EMBL" id="CAAE01022714">
    <property type="protein sequence ID" value="CAG14456.1"/>
    <property type="molecule type" value="Genomic_DNA"/>
</dbReference>
<dbReference type="KEGG" id="tng:GSTEN00037141G001"/>
<protein>
    <submittedName>
        <fullName evidence="2">(spotted green pufferfish) hypothetical protein</fullName>
    </submittedName>
</protein>
<accession>Q4RAX7</accession>
<feature type="non-terminal residue" evidence="2">
    <location>
        <position position="59"/>
    </location>
</feature>
<evidence type="ECO:0000256" key="1">
    <source>
        <dbReference type="SAM" id="Phobius"/>
    </source>
</evidence>
<name>Q4RAX7_TETNG</name>
<dbReference type="OrthoDB" id="45670at2759"/>
<keyword evidence="1" id="KW-0472">Membrane</keyword>
<keyword evidence="1" id="KW-1133">Transmembrane helix</keyword>
<comment type="caution">
    <text evidence="2">The sequence shown here is derived from an EMBL/GenBank/DDBJ whole genome shotgun (WGS) entry which is preliminary data.</text>
</comment>
<keyword evidence="1" id="KW-0812">Transmembrane</keyword>
<gene>
    <name evidence="2" type="ORF">GSTENG00037141001</name>
</gene>
<dbReference type="AlphaFoldDB" id="Q4RAX7"/>
<sequence length="59" mass="6387">SPDVLLPAAAGLLYRLLYLRAPLYQALRKGGPMHTVLKVLTMALALQGCSALCTTFTWP</sequence>
<feature type="non-terminal residue" evidence="2">
    <location>
        <position position="1"/>
    </location>
</feature>
<feature type="transmembrane region" description="Helical" evidence="1">
    <location>
        <begin position="6"/>
        <end position="24"/>
    </location>
</feature>